<feature type="region of interest" description="Disordered" evidence="6">
    <location>
        <begin position="325"/>
        <end position="346"/>
    </location>
</feature>
<dbReference type="Gene3D" id="2.160.20.10">
    <property type="entry name" value="Single-stranded right-handed beta-helix, Pectin lyase-like"/>
    <property type="match status" value="1"/>
</dbReference>
<dbReference type="EMBL" id="SSOB01000004">
    <property type="protein sequence ID" value="THF83436.1"/>
    <property type="molecule type" value="Genomic_DNA"/>
</dbReference>
<keyword evidence="3 5" id="KW-0063">Aspartyl esterase</keyword>
<feature type="domain" description="Pectinesterase catalytic" evidence="7">
    <location>
        <begin position="7"/>
        <end position="144"/>
    </location>
</feature>
<proteinExistence type="inferred from homology"/>
<dbReference type="GO" id="GO:0042545">
    <property type="term" value="P:cell wall modification"/>
    <property type="evidence" value="ECO:0007669"/>
    <property type="project" value="UniProtKB-UniRule"/>
</dbReference>
<reference evidence="8 9" key="1">
    <citation type="submission" date="2019-04" db="EMBL/GenBank/DDBJ databases">
        <title>Cohnella sp. nov. isolated from preserved vegetables.</title>
        <authorList>
            <person name="Lin S.-Y."/>
            <person name="Hung M.-H."/>
            <person name="Young C.-C."/>
        </authorList>
    </citation>
    <scope>NUCLEOTIDE SEQUENCE [LARGE SCALE GENOMIC DNA]</scope>
    <source>
        <strain evidence="8 9">CC-MHH1044</strain>
    </source>
</reference>
<evidence type="ECO:0000256" key="5">
    <source>
        <dbReference type="RuleBase" id="RU000589"/>
    </source>
</evidence>
<gene>
    <name evidence="8" type="ORF">E6C55_04530</name>
</gene>
<dbReference type="InterPro" id="IPR000070">
    <property type="entry name" value="Pectinesterase_cat"/>
</dbReference>
<dbReference type="InterPro" id="IPR012334">
    <property type="entry name" value="Pectin_lyas_fold"/>
</dbReference>
<evidence type="ECO:0000256" key="1">
    <source>
        <dbReference type="ARBA" id="ARBA00008891"/>
    </source>
</evidence>
<keyword evidence="2 5" id="KW-0378">Hydrolase</keyword>
<sequence>MASLRKITVAKDGSGQHRTIQEAVDSIPRESAGRVVIEVKAGEYREKLVIDRPDVSLIGEGADRTTVVWGDYARKAFPSGEPYYTFHSYTALIGGDGFVCEGVSFVNDAGPGELVGQAIAAYVDGDRVRFRNCRFVGWQDTLFTGPLPPNPLDRSTFGGPREGQPLRPSRQYYEECCITGDIDFVFGSATAVFERCELRSRGGEQPPKEAGGAAYGWVTAASTPQGAEHGYVFLRCRLTADAQVPAGSVHLGRPWRDYAKTAFVLCELGTHIARAGWQDWNGRGEAGGVAYEEFGNEGAGAAAAAAGERTSWSRRLTEAEAERLSADDVLAGSDGWRPSAEGGEVR</sequence>
<dbReference type="SUPFAM" id="SSF51126">
    <property type="entry name" value="Pectin lyase-like"/>
    <property type="match status" value="1"/>
</dbReference>
<evidence type="ECO:0000259" key="7">
    <source>
        <dbReference type="Pfam" id="PF01095"/>
    </source>
</evidence>
<comment type="pathway">
    <text evidence="5">Glycan metabolism; pectin degradation; 2-dehydro-3-deoxy-D-gluconate from pectin: step 1/5.</text>
</comment>
<dbReference type="UniPathway" id="UPA00545">
    <property type="reaction ID" value="UER00823"/>
</dbReference>
<feature type="active site" evidence="4">
    <location>
        <position position="183"/>
    </location>
</feature>
<dbReference type="GO" id="GO:0009279">
    <property type="term" value="C:cell outer membrane"/>
    <property type="evidence" value="ECO:0007669"/>
    <property type="project" value="TreeGrafter"/>
</dbReference>
<dbReference type="PANTHER" id="PTHR31321:SF57">
    <property type="entry name" value="PECTINESTERASE 53-RELATED"/>
    <property type="match status" value="1"/>
</dbReference>
<dbReference type="OrthoDB" id="9804686at2"/>
<feature type="domain" description="Pectinesterase catalytic" evidence="7">
    <location>
        <begin position="169"/>
        <end position="331"/>
    </location>
</feature>
<dbReference type="GO" id="GO:0045490">
    <property type="term" value="P:pectin catabolic process"/>
    <property type="evidence" value="ECO:0007669"/>
    <property type="project" value="UniProtKB-UniRule"/>
</dbReference>
<comment type="caution">
    <text evidence="8">The sequence shown here is derived from an EMBL/GenBank/DDBJ whole genome shotgun (WGS) entry which is preliminary data.</text>
</comment>
<dbReference type="EC" id="3.1.1.11" evidence="5"/>
<keyword evidence="9" id="KW-1185">Reference proteome</keyword>
<dbReference type="GO" id="GO:0030599">
    <property type="term" value="F:pectinesterase activity"/>
    <property type="evidence" value="ECO:0007669"/>
    <property type="project" value="UniProtKB-UniRule"/>
</dbReference>
<name>A0A4S4C707_9BACL</name>
<dbReference type="PANTHER" id="PTHR31321">
    <property type="entry name" value="ACYL-COA THIOESTER HYDROLASE YBHC-RELATED"/>
    <property type="match status" value="1"/>
</dbReference>
<evidence type="ECO:0000256" key="4">
    <source>
        <dbReference type="PROSITE-ProRule" id="PRU10040"/>
    </source>
</evidence>
<protein>
    <recommendedName>
        <fullName evidence="5">Pectinesterase</fullName>
        <ecNumber evidence="5">3.1.1.11</ecNumber>
    </recommendedName>
</protein>
<evidence type="ECO:0000313" key="8">
    <source>
        <dbReference type="EMBL" id="THF83436.1"/>
    </source>
</evidence>
<evidence type="ECO:0000256" key="6">
    <source>
        <dbReference type="SAM" id="MobiDB-lite"/>
    </source>
</evidence>
<evidence type="ECO:0000313" key="9">
    <source>
        <dbReference type="Proteomes" id="UP000310636"/>
    </source>
</evidence>
<evidence type="ECO:0000256" key="3">
    <source>
        <dbReference type="ARBA" id="ARBA00023085"/>
    </source>
</evidence>
<evidence type="ECO:0000256" key="2">
    <source>
        <dbReference type="ARBA" id="ARBA00022801"/>
    </source>
</evidence>
<dbReference type="Pfam" id="PF01095">
    <property type="entry name" value="Pectinesterase"/>
    <property type="match status" value="2"/>
</dbReference>
<comment type="catalytic activity">
    <reaction evidence="5">
        <text>[(1-&gt;4)-alpha-D-galacturonosyl methyl ester](n) + n H2O = [(1-&gt;4)-alpha-D-galacturonosyl](n) + n methanol + n H(+)</text>
        <dbReference type="Rhea" id="RHEA:22380"/>
        <dbReference type="Rhea" id="RHEA-COMP:14570"/>
        <dbReference type="Rhea" id="RHEA-COMP:14573"/>
        <dbReference type="ChEBI" id="CHEBI:15377"/>
        <dbReference type="ChEBI" id="CHEBI:15378"/>
        <dbReference type="ChEBI" id="CHEBI:17790"/>
        <dbReference type="ChEBI" id="CHEBI:140522"/>
        <dbReference type="ChEBI" id="CHEBI:140523"/>
        <dbReference type="EC" id="3.1.1.11"/>
    </reaction>
</comment>
<dbReference type="PROSITE" id="PS00503">
    <property type="entry name" value="PECTINESTERASE_2"/>
    <property type="match status" value="1"/>
</dbReference>
<dbReference type="AlphaFoldDB" id="A0A4S4C707"/>
<organism evidence="8 9">
    <name type="scientific">Cohnella fermenti</name>
    <dbReference type="NCBI Taxonomy" id="2565925"/>
    <lineage>
        <taxon>Bacteria</taxon>
        <taxon>Bacillati</taxon>
        <taxon>Bacillota</taxon>
        <taxon>Bacilli</taxon>
        <taxon>Bacillales</taxon>
        <taxon>Paenibacillaceae</taxon>
        <taxon>Cohnella</taxon>
    </lineage>
</organism>
<comment type="similarity">
    <text evidence="1">Belongs to the pectinesterase family.</text>
</comment>
<accession>A0A4S4C707</accession>
<dbReference type="InterPro" id="IPR033131">
    <property type="entry name" value="Pectinesterase_Asp_AS"/>
</dbReference>
<dbReference type="InterPro" id="IPR011050">
    <property type="entry name" value="Pectin_lyase_fold/virulence"/>
</dbReference>
<dbReference type="RefSeq" id="WP_136368592.1">
    <property type="nucleotide sequence ID" value="NZ_SSOB01000004.1"/>
</dbReference>
<dbReference type="Proteomes" id="UP000310636">
    <property type="component" value="Unassembled WGS sequence"/>
</dbReference>